<reference evidence="2 3" key="1">
    <citation type="journal article" date="2020" name="Nat. Food">
        <title>A phased Vanilla planifolia genome enables genetic improvement of flavour and production.</title>
        <authorList>
            <person name="Hasing T."/>
            <person name="Tang H."/>
            <person name="Brym M."/>
            <person name="Khazi F."/>
            <person name="Huang T."/>
            <person name="Chambers A.H."/>
        </authorList>
    </citation>
    <scope>NUCLEOTIDE SEQUENCE [LARGE SCALE GENOMIC DNA]</scope>
    <source>
        <tissue evidence="2">Leaf</tissue>
    </source>
</reference>
<sequence>MRQKPATQPETFREPKPFDLAVLSLFRSVSAMRATPLDSTPRLPTGPWGDGITGRLSATLTVNGRSTGNYISPLRPLGRWPTPPASHRLEGGLKPGPCSGARNLALHPVPC</sequence>
<comment type="caution">
    <text evidence="2">The sequence shown here is derived from an EMBL/GenBank/DDBJ whole genome shotgun (WGS) entry which is preliminary data.</text>
</comment>
<proteinExistence type="predicted"/>
<name>A0A835R3R6_VANPL</name>
<evidence type="ECO:0000313" key="2">
    <source>
        <dbReference type="EMBL" id="KAG0482176.1"/>
    </source>
</evidence>
<organism evidence="2 3">
    <name type="scientific">Vanilla planifolia</name>
    <name type="common">Vanilla</name>
    <dbReference type="NCBI Taxonomy" id="51239"/>
    <lineage>
        <taxon>Eukaryota</taxon>
        <taxon>Viridiplantae</taxon>
        <taxon>Streptophyta</taxon>
        <taxon>Embryophyta</taxon>
        <taxon>Tracheophyta</taxon>
        <taxon>Spermatophyta</taxon>
        <taxon>Magnoliopsida</taxon>
        <taxon>Liliopsida</taxon>
        <taxon>Asparagales</taxon>
        <taxon>Orchidaceae</taxon>
        <taxon>Vanilloideae</taxon>
        <taxon>Vanilleae</taxon>
        <taxon>Vanilla</taxon>
    </lineage>
</organism>
<dbReference type="Proteomes" id="UP000639772">
    <property type="component" value="Unassembled WGS sequence"/>
</dbReference>
<accession>A0A835R3R6</accession>
<protein>
    <submittedName>
        <fullName evidence="2">Uncharacterized protein</fullName>
    </submittedName>
</protein>
<dbReference type="AlphaFoldDB" id="A0A835R3R6"/>
<dbReference type="EMBL" id="JADCNM010000005">
    <property type="protein sequence ID" value="KAG0482176.1"/>
    <property type="molecule type" value="Genomic_DNA"/>
</dbReference>
<feature type="region of interest" description="Disordered" evidence="1">
    <location>
        <begin position="73"/>
        <end position="111"/>
    </location>
</feature>
<evidence type="ECO:0000256" key="1">
    <source>
        <dbReference type="SAM" id="MobiDB-lite"/>
    </source>
</evidence>
<evidence type="ECO:0000313" key="3">
    <source>
        <dbReference type="Proteomes" id="UP000639772"/>
    </source>
</evidence>
<gene>
    <name evidence="2" type="ORF">HPP92_010260</name>
</gene>